<dbReference type="Proteomes" id="UP000229433">
    <property type="component" value="Unassembled WGS sequence"/>
</dbReference>
<protein>
    <recommendedName>
        <fullName evidence="2">Acyltransferase 3 domain-containing protein</fullName>
    </recommendedName>
</protein>
<gene>
    <name evidence="3" type="ORF">CJ305_15760</name>
</gene>
<feature type="domain" description="Acyltransferase 3" evidence="2">
    <location>
        <begin position="10"/>
        <end position="342"/>
    </location>
</feature>
<dbReference type="AlphaFoldDB" id="A0A2G1VNE7"/>
<dbReference type="RefSeq" id="WP_099647266.1">
    <property type="nucleotide sequence ID" value="NZ_KZ319298.1"/>
</dbReference>
<keyword evidence="1" id="KW-1133">Transmembrane helix</keyword>
<dbReference type="InterPro" id="IPR050879">
    <property type="entry name" value="Acyltransferase_3"/>
</dbReference>
<evidence type="ECO:0000313" key="3">
    <source>
        <dbReference type="EMBL" id="PHQ28291.1"/>
    </source>
</evidence>
<comment type="caution">
    <text evidence="3">The sequence shown here is derived from an EMBL/GenBank/DDBJ whole genome shotgun (WGS) entry which is preliminary data.</text>
</comment>
<accession>A0A2G1VNE7</accession>
<organism evidence="3 4">
    <name type="scientific">Leeuwenhoekiella nanhaiensis</name>
    <dbReference type="NCBI Taxonomy" id="1655491"/>
    <lineage>
        <taxon>Bacteria</taxon>
        <taxon>Pseudomonadati</taxon>
        <taxon>Bacteroidota</taxon>
        <taxon>Flavobacteriia</taxon>
        <taxon>Flavobacteriales</taxon>
        <taxon>Flavobacteriaceae</taxon>
        <taxon>Leeuwenhoekiella</taxon>
    </lineage>
</organism>
<evidence type="ECO:0000313" key="4">
    <source>
        <dbReference type="Proteomes" id="UP000229433"/>
    </source>
</evidence>
<name>A0A2G1VNE7_9FLAO</name>
<feature type="transmembrane region" description="Helical" evidence="1">
    <location>
        <begin position="263"/>
        <end position="280"/>
    </location>
</feature>
<feature type="transmembrane region" description="Helical" evidence="1">
    <location>
        <begin position="169"/>
        <end position="186"/>
    </location>
</feature>
<dbReference type="OrthoDB" id="9796461at2"/>
<reference evidence="3 4" key="1">
    <citation type="submission" date="2017-08" db="EMBL/GenBank/DDBJ databases">
        <title>The whole genome shortgun sequences of strain Leeuwenhoekiella nanhaiensis G18 from the South China Sea.</title>
        <authorList>
            <person name="Liu Q."/>
        </authorList>
    </citation>
    <scope>NUCLEOTIDE SEQUENCE [LARGE SCALE GENOMIC DNA]</scope>
    <source>
        <strain evidence="3 4">G18</strain>
    </source>
</reference>
<evidence type="ECO:0000259" key="2">
    <source>
        <dbReference type="Pfam" id="PF01757"/>
    </source>
</evidence>
<keyword evidence="4" id="KW-1185">Reference proteome</keyword>
<feature type="transmembrane region" description="Helical" evidence="1">
    <location>
        <begin position="85"/>
        <end position="102"/>
    </location>
</feature>
<dbReference type="PANTHER" id="PTHR23028">
    <property type="entry name" value="ACETYLTRANSFERASE"/>
    <property type="match status" value="1"/>
</dbReference>
<feature type="transmembrane region" description="Helical" evidence="1">
    <location>
        <begin position="20"/>
        <end position="40"/>
    </location>
</feature>
<proteinExistence type="predicted"/>
<keyword evidence="1" id="KW-0812">Transmembrane</keyword>
<dbReference type="EMBL" id="NQXA01000016">
    <property type="protein sequence ID" value="PHQ28291.1"/>
    <property type="molecule type" value="Genomic_DNA"/>
</dbReference>
<dbReference type="GO" id="GO:0016747">
    <property type="term" value="F:acyltransferase activity, transferring groups other than amino-acyl groups"/>
    <property type="evidence" value="ECO:0007669"/>
    <property type="project" value="InterPro"/>
</dbReference>
<dbReference type="InterPro" id="IPR002656">
    <property type="entry name" value="Acyl_transf_3_dom"/>
</dbReference>
<feature type="transmembrane region" description="Helical" evidence="1">
    <location>
        <begin position="143"/>
        <end position="162"/>
    </location>
</feature>
<evidence type="ECO:0000256" key="1">
    <source>
        <dbReference type="SAM" id="Phobius"/>
    </source>
</evidence>
<keyword evidence="1" id="KW-0472">Membrane</keyword>
<feature type="transmembrane region" description="Helical" evidence="1">
    <location>
        <begin position="46"/>
        <end position="64"/>
    </location>
</feature>
<sequence length="366" mass="43239">MPTVKGKLIKLEAIRGFAALYVVIYHLFLTGIIQSSSFIINTAFRFGQEAVILFFVLSGFVIKYSHERASDKSFSTYFEKRFLRIYIPLILVFAANYLLISYQEQIWLPIDFAQLAGNFFMLQDVGSLKPNVVVNPFLGNTPLWSLSYEWWFYMLFFALFFLKEDRATKLVYILGVLSAVSYLFYPNFINRLLMYLVIWWGGLLIADLFLKNEKIYFNNLKRYFLVMILISGILLVNIFMQGYCSIGEIFAQIGVHPVLEFRHFVFAILAVAIALFWHKANWKFFQYTFLPFYRLAPISYCLYISHWFLVIKATYLDDYITNLWVRTLLYLLLCMAFSYLIEVIIYNYLRVHIVGYKRKLELKSKN</sequence>
<feature type="transmembrane region" description="Helical" evidence="1">
    <location>
        <begin position="222"/>
        <end position="243"/>
    </location>
</feature>
<feature type="transmembrane region" description="Helical" evidence="1">
    <location>
        <begin position="292"/>
        <end position="316"/>
    </location>
</feature>
<dbReference type="Pfam" id="PF01757">
    <property type="entry name" value="Acyl_transf_3"/>
    <property type="match status" value="1"/>
</dbReference>
<feature type="transmembrane region" description="Helical" evidence="1">
    <location>
        <begin position="328"/>
        <end position="349"/>
    </location>
</feature>
<feature type="transmembrane region" description="Helical" evidence="1">
    <location>
        <begin position="192"/>
        <end position="210"/>
    </location>
</feature>